<dbReference type="Proteomes" id="UP000075884">
    <property type="component" value="Unassembled WGS sequence"/>
</dbReference>
<feature type="compositionally biased region" description="Basic and acidic residues" evidence="3">
    <location>
        <begin position="196"/>
        <end position="216"/>
    </location>
</feature>
<evidence type="ECO:0000313" key="5">
    <source>
        <dbReference type="EnsemblMetazoa" id="ADIR002827-PA"/>
    </source>
</evidence>
<dbReference type="Pfam" id="PF00076">
    <property type="entry name" value="RRM_1"/>
    <property type="match status" value="1"/>
</dbReference>
<feature type="compositionally biased region" description="Basic and acidic residues" evidence="3">
    <location>
        <begin position="113"/>
        <end position="125"/>
    </location>
</feature>
<organism evidence="5 6">
    <name type="scientific">Anopheles dirus</name>
    <dbReference type="NCBI Taxonomy" id="7168"/>
    <lineage>
        <taxon>Eukaryota</taxon>
        <taxon>Metazoa</taxon>
        <taxon>Ecdysozoa</taxon>
        <taxon>Arthropoda</taxon>
        <taxon>Hexapoda</taxon>
        <taxon>Insecta</taxon>
        <taxon>Pterygota</taxon>
        <taxon>Neoptera</taxon>
        <taxon>Endopterygota</taxon>
        <taxon>Diptera</taxon>
        <taxon>Nematocera</taxon>
        <taxon>Culicoidea</taxon>
        <taxon>Culicidae</taxon>
        <taxon>Anophelinae</taxon>
        <taxon>Anopheles</taxon>
    </lineage>
</organism>
<dbReference type="VEuPathDB" id="VectorBase:ADIR002827"/>
<feature type="region of interest" description="Disordered" evidence="3">
    <location>
        <begin position="300"/>
        <end position="350"/>
    </location>
</feature>
<dbReference type="FunFam" id="3.30.70.330:FF:000414">
    <property type="entry name" value="Eukaryotic translation initiation factor 4H"/>
    <property type="match status" value="1"/>
</dbReference>
<dbReference type="InterPro" id="IPR000504">
    <property type="entry name" value="RRM_dom"/>
</dbReference>
<feature type="compositionally biased region" description="Gly residues" evidence="3">
    <location>
        <begin position="133"/>
        <end position="156"/>
    </location>
</feature>
<proteinExistence type="predicted"/>
<sequence>MFATGRGSLWPCGAIEIVLPDRARYGERPRKPLPTEPPYLAYVGNLPHGIVQGDINAIFKEYAVKSVRLVKDKETDVFKGFCYVEFDTLDDLEKVLQLDGMIVLNERPEPLRIDVAEQKKNDRGGFKNRGGQQNRGGPGVGGSGGGGGGGGGGYNRGGPNQMNNRPISSGGGGGGGGGMDRNYERAPNRGRYGNFGDERDGGGRDDWGRDNDRDGGRGGGGGRYNDRDDRYGRGSDDRYGNYGRNNQYRDSDRRKDAAPSHYPPPSNPNLNMEERPRLKLAPRSVNAPLNALAETKQAAAIFGNARPREEKMGSESSSSSSRKHANSVGSEGSGGGGGGGSASSGTGADN</sequence>
<dbReference type="EnsemblMetazoa" id="ADIR002827-RA">
    <property type="protein sequence ID" value="ADIR002827-PA"/>
    <property type="gene ID" value="ADIR002827"/>
</dbReference>
<feature type="region of interest" description="Disordered" evidence="3">
    <location>
        <begin position="113"/>
        <end position="283"/>
    </location>
</feature>
<dbReference type="GO" id="GO:0003723">
    <property type="term" value="F:RNA binding"/>
    <property type="evidence" value="ECO:0007669"/>
    <property type="project" value="UniProtKB-UniRule"/>
</dbReference>
<evidence type="ECO:0000256" key="2">
    <source>
        <dbReference type="PROSITE-ProRule" id="PRU00176"/>
    </source>
</evidence>
<keyword evidence="1 2" id="KW-0694">RNA-binding</keyword>
<dbReference type="Gene3D" id="3.30.70.330">
    <property type="match status" value="1"/>
</dbReference>
<feature type="compositionally biased region" description="Gly residues" evidence="3">
    <location>
        <begin position="331"/>
        <end position="342"/>
    </location>
</feature>
<feature type="compositionally biased region" description="Basic and acidic residues" evidence="3">
    <location>
        <begin position="247"/>
        <end position="258"/>
    </location>
</feature>
<evidence type="ECO:0000256" key="3">
    <source>
        <dbReference type="SAM" id="MobiDB-lite"/>
    </source>
</evidence>
<dbReference type="InterPro" id="IPR012677">
    <property type="entry name" value="Nucleotide-bd_a/b_plait_sf"/>
</dbReference>
<evidence type="ECO:0000313" key="6">
    <source>
        <dbReference type="Proteomes" id="UP000075884"/>
    </source>
</evidence>
<feature type="compositionally biased region" description="Basic and acidic residues" evidence="3">
    <location>
        <begin position="224"/>
        <end position="239"/>
    </location>
</feature>
<dbReference type="SUPFAM" id="SSF54928">
    <property type="entry name" value="RNA-binding domain, RBD"/>
    <property type="match status" value="1"/>
</dbReference>
<dbReference type="AlphaFoldDB" id="A0A182N5A8"/>
<reference evidence="6" key="1">
    <citation type="submission" date="2013-03" db="EMBL/GenBank/DDBJ databases">
        <title>The Genome Sequence of Anopheles dirus WRAIR2.</title>
        <authorList>
            <consortium name="The Broad Institute Genomics Platform"/>
            <person name="Neafsey D.E."/>
            <person name="Walton C."/>
            <person name="Walker B."/>
            <person name="Young S.K."/>
            <person name="Zeng Q."/>
            <person name="Gargeya S."/>
            <person name="Fitzgerald M."/>
            <person name="Haas B."/>
            <person name="Abouelleil A."/>
            <person name="Allen A.W."/>
            <person name="Alvarado L."/>
            <person name="Arachchi H.M."/>
            <person name="Berlin A.M."/>
            <person name="Chapman S.B."/>
            <person name="Gainer-Dewar J."/>
            <person name="Goldberg J."/>
            <person name="Griggs A."/>
            <person name="Gujja S."/>
            <person name="Hansen M."/>
            <person name="Howarth C."/>
            <person name="Imamovic A."/>
            <person name="Ireland A."/>
            <person name="Larimer J."/>
            <person name="McCowan C."/>
            <person name="Murphy C."/>
            <person name="Pearson M."/>
            <person name="Poon T.W."/>
            <person name="Priest M."/>
            <person name="Roberts A."/>
            <person name="Saif S."/>
            <person name="Shea T."/>
            <person name="Sisk P."/>
            <person name="Sykes S."/>
            <person name="Wortman J."/>
            <person name="Nusbaum C."/>
            <person name="Birren B."/>
        </authorList>
    </citation>
    <scope>NUCLEOTIDE SEQUENCE [LARGE SCALE GENOMIC DNA]</scope>
    <source>
        <strain evidence="6">WRAIR2</strain>
    </source>
</reference>
<feature type="domain" description="RRM" evidence="4">
    <location>
        <begin position="39"/>
        <end position="118"/>
    </location>
</feature>
<dbReference type="STRING" id="7168.A0A182N5A8"/>
<dbReference type="PANTHER" id="PTHR23236">
    <property type="entry name" value="EUKARYOTIC TRANSLATION INITIATION FACTOR 4B/4H"/>
    <property type="match status" value="1"/>
</dbReference>
<reference evidence="5" key="2">
    <citation type="submission" date="2020-05" db="UniProtKB">
        <authorList>
            <consortium name="EnsemblMetazoa"/>
        </authorList>
    </citation>
    <scope>IDENTIFICATION</scope>
    <source>
        <strain evidence="5">WRAIR2</strain>
    </source>
</reference>
<dbReference type="PROSITE" id="PS50102">
    <property type="entry name" value="RRM"/>
    <property type="match status" value="1"/>
</dbReference>
<dbReference type="PANTHER" id="PTHR23236:SF11">
    <property type="entry name" value="EUKARYOTIC TRANSLATION INITIATION FACTOR 4H"/>
    <property type="match status" value="1"/>
</dbReference>
<dbReference type="SMART" id="SM00360">
    <property type="entry name" value="RRM"/>
    <property type="match status" value="1"/>
</dbReference>
<dbReference type="InterPro" id="IPR035979">
    <property type="entry name" value="RBD_domain_sf"/>
</dbReference>
<protein>
    <recommendedName>
        <fullName evidence="4">RRM domain-containing protein</fullName>
    </recommendedName>
</protein>
<evidence type="ECO:0000256" key="1">
    <source>
        <dbReference type="ARBA" id="ARBA00022884"/>
    </source>
</evidence>
<feature type="compositionally biased region" description="Gly residues" evidence="3">
    <location>
        <begin position="169"/>
        <end position="179"/>
    </location>
</feature>
<accession>A0A182N5A8</accession>
<name>A0A182N5A8_9DIPT</name>
<evidence type="ECO:0000259" key="4">
    <source>
        <dbReference type="PROSITE" id="PS50102"/>
    </source>
</evidence>
<keyword evidence="6" id="KW-1185">Reference proteome</keyword>